<dbReference type="AlphaFoldDB" id="A0AA39GJ45"/>
<evidence type="ECO:0000256" key="1">
    <source>
        <dbReference type="SAM" id="SignalP"/>
    </source>
</evidence>
<dbReference type="EMBL" id="JAPDFR010000003">
    <property type="protein sequence ID" value="KAK0388327.1"/>
    <property type="molecule type" value="Genomic_DNA"/>
</dbReference>
<feature type="signal peptide" evidence="1">
    <location>
        <begin position="1"/>
        <end position="17"/>
    </location>
</feature>
<name>A0AA39GJ45_SARSR</name>
<dbReference type="Proteomes" id="UP001175261">
    <property type="component" value="Unassembled WGS sequence"/>
</dbReference>
<dbReference type="Gene3D" id="3.40.33.10">
    <property type="entry name" value="CAP"/>
    <property type="match status" value="1"/>
</dbReference>
<feature type="domain" description="SCP" evidence="2">
    <location>
        <begin position="41"/>
        <end position="169"/>
    </location>
</feature>
<dbReference type="InterPro" id="IPR035940">
    <property type="entry name" value="CAP_sf"/>
</dbReference>
<dbReference type="GO" id="GO:0005576">
    <property type="term" value="C:extracellular region"/>
    <property type="evidence" value="ECO:0007669"/>
    <property type="project" value="InterPro"/>
</dbReference>
<keyword evidence="1" id="KW-0732">Signal</keyword>
<dbReference type="PRINTS" id="PR00837">
    <property type="entry name" value="V5TPXLIKE"/>
</dbReference>
<accession>A0AA39GJ45</accession>
<dbReference type="InterPro" id="IPR014044">
    <property type="entry name" value="CAP_dom"/>
</dbReference>
<reference evidence="3" key="1">
    <citation type="submission" date="2022-10" db="EMBL/GenBank/DDBJ databases">
        <title>Determination and structural analysis of whole genome sequence of Sarocladium strictum F4-1.</title>
        <authorList>
            <person name="Hu L."/>
            <person name="Jiang Y."/>
        </authorList>
    </citation>
    <scope>NUCLEOTIDE SEQUENCE</scope>
    <source>
        <strain evidence="3">F4-1</strain>
    </source>
</reference>
<dbReference type="SUPFAM" id="SSF55797">
    <property type="entry name" value="PR-1-like"/>
    <property type="match status" value="1"/>
</dbReference>
<dbReference type="Pfam" id="PF00188">
    <property type="entry name" value="CAP"/>
    <property type="match status" value="1"/>
</dbReference>
<organism evidence="3 4">
    <name type="scientific">Sarocladium strictum</name>
    <name type="common">Black bundle disease fungus</name>
    <name type="synonym">Acremonium strictum</name>
    <dbReference type="NCBI Taxonomy" id="5046"/>
    <lineage>
        <taxon>Eukaryota</taxon>
        <taxon>Fungi</taxon>
        <taxon>Dikarya</taxon>
        <taxon>Ascomycota</taxon>
        <taxon>Pezizomycotina</taxon>
        <taxon>Sordariomycetes</taxon>
        <taxon>Hypocreomycetidae</taxon>
        <taxon>Hypocreales</taxon>
        <taxon>Sarocladiaceae</taxon>
        <taxon>Sarocladium</taxon>
    </lineage>
</organism>
<evidence type="ECO:0000259" key="2">
    <source>
        <dbReference type="SMART" id="SM00198"/>
    </source>
</evidence>
<comment type="caution">
    <text evidence="3">The sequence shown here is derived from an EMBL/GenBank/DDBJ whole genome shotgun (WGS) entry which is preliminary data.</text>
</comment>
<keyword evidence="4" id="KW-1185">Reference proteome</keyword>
<protein>
    <recommendedName>
        <fullName evidence="2">SCP domain-containing protein</fullName>
    </recommendedName>
</protein>
<evidence type="ECO:0000313" key="3">
    <source>
        <dbReference type="EMBL" id="KAK0388327.1"/>
    </source>
</evidence>
<dbReference type="InterPro" id="IPR018244">
    <property type="entry name" value="Allrgn_V5/Tpx1_CS"/>
</dbReference>
<dbReference type="SMART" id="SM00198">
    <property type="entry name" value="SCP"/>
    <property type="match status" value="1"/>
</dbReference>
<dbReference type="PANTHER" id="PTHR10334">
    <property type="entry name" value="CYSTEINE-RICH SECRETORY PROTEIN-RELATED"/>
    <property type="match status" value="1"/>
</dbReference>
<dbReference type="PROSITE" id="PS01009">
    <property type="entry name" value="CRISP_1"/>
    <property type="match status" value="1"/>
</dbReference>
<sequence length="205" mass="23095">MAVKLFSLFSLLTLGLAQEVRTVTVPPAIPSNEPSYSRYPSFTSAILNSTNTFREQHNASAVSWNSTLEDFARDYLGDMSSDDCEFEHSGGPYGENLAMGYQNATGAVEGWGDERDKYDFHDQGFHESTGHFTQLVWKNTTDVGCARKLCDERGWYVVCEYWPRGNVQGEYDEEVQEEEGTAIRTLRPDLCTMVAVTVLCLFLRL</sequence>
<gene>
    <name evidence="3" type="ORF">NLU13_4572</name>
</gene>
<evidence type="ECO:0000313" key="4">
    <source>
        <dbReference type="Proteomes" id="UP001175261"/>
    </source>
</evidence>
<proteinExistence type="predicted"/>
<feature type="chain" id="PRO_5041434468" description="SCP domain-containing protein" evidence="1">
    <location>
        <begin position="18"/>
        <end position="205"/>
    </location>
</feature>
<dbReference type="InterPro" id="IPR001283">
    <property type="entry name" value="CRISP-related"/>
</dbReference>